<dbReference type="GO" id="GO:0034040">
    <property type="term" value="F:ATPase-coupled lipid transmembrane transporter activity"/>
    <property type="evidence" value="ECO:0007669"/>
    <property type="project" value="TreeGrafter"/>
</dbReference>
<feature type="transmembrane region" description="Helical" evidence="8">
    <location>
        <begin position="88"/>
        <end position="109"/>
    </location>
</feature>
<evidence type="ECO:0000259" key="10">
    <source>
        <dbReference type="PROSITE" id="PS50929"/>
    </source>
</evidence>
<dbReference type="SUPFAM" id="SSF90123">
    <property type="entry name" value="ABC transporter transmembrane region"/>
    <property type="match status" value="1"/>
</dbReference>
<dbReference type="SMART" id="SM00382">
    <property type="entry name" value="AAA"/>
    <property type="match status" value="1"/>
</dbReference>
<dbReference type="Gene3D" id="3.40.50.300">
    <property type="entry name" value="P-loop containing nucleotide triphosphate hydrolases"/>
    <property type="match status" value="1"/>
</dbReference>
<evidence type="ECO:0000256" key="8">
    <source>
        <dbReference type="SAM" id="Phobius"/>
    </source>
</evidence>
<evidence type="ECO:0000313" key="11">
    <source>
        <dbReference type="EMBL" id="MBZ0158622.1"/>
    </source>
</evidence>
<dbReference type="InterPro" id="IPR011527">
    <property type="entry name" value="ABC1_TM_dom"/>
</dbReference>
<dbReference type="Gene3D" id="1.20.1560.10">
    <property type="entry name" value="ABC transporter type 1, transmembrane domain"/>
    <property type="match status" value="1"/>
</dbReference>
<organism evidence="11 12">
    <name type="scientific">Candidatus Methylomirabilis tolerans</name>
    <dbReference type="NCBI Taxonomy" id="3123416"/>
    <lineage>
        <taxon>Bacteria</taxon>
        <taxon>Candidatus Methylomirabilota</taxon>
        <taxon>Candidatus Methylomirabilia</taxon>
        <taxon>Candidatus Methylomirabilales</taxon>
        <taxon>Candidatus Methylomirabilaceae</taxon>
        <taxon>Candidatus Methylomirabilis</taxon>
    </lineage>
</organism>
<evidence type="ECO:0000256" key="4">
    <source>
        <dbReference type="ARBA" id="ARBA00022741"/>
    </source>
</evidence>
<dbReference type="EMBL" id="JAIOIU010000011">
    <property type="protein sequence ID" value="MBZ0158622.1"/>
    <property type="molecule type" value="Genomic_DNA"/>
</dbReference>
<accession>A0AAJ1EJG7</accession>
<dbReference type="PANTHER" id="PTHR24221">
    <property type="entry name" value="ATP-BINDING CASSETTE SUB-FAMILY B"/>
    <property type="match status" value="1"/>
</dbReference>
<dbReference type="InterPro" id="IPR036640">
    <property type="entry name" value="ABC1_TM_sf"/>
</dbReference>
<dbReference type="Pfam" id="PF00664">
    <property type="entry name" value="ABC_membrane"/>
    <property type="match status" value="1"/>
</dbReference>
<evidence type="ECO:0000256" key="3">
    <source>
        <dbReference type="ARBA" id="ARBA00022692"/>
    </source>
</evidence>
<dbReference type="GO" id="GO:0016887">
    <property type="term" value="F:ATP hydrolysis activity"/>
    <property type="evidence" value="ECO:0007669"/>
    <property type="project" value="InterPro"/>
</dbReference>
<feature type="transmembrane region" description="Helical" evidence="8">
    <location>
        <begin position="20"/>
        <end position="38"/>
    </location>
</feature>
<dbReference type="InterPro" id="IPR027417">
    <property type="entry name" value="P-loop_NTPase"/>
</dbReference>
<evidence type="ECO:0000256" key="5">
    <source>
        <dbReference type="ARBA" id="ARBA00022840"/>
    </source>
</evidence>
<reference evidence="11 12" key="1">
    <citation type="journal article" date="2021" name="bioRxiv">
        <title>Unraveling nitrogen, sulfur and carbon metabolic pathways and microbial community transcriptional responses to substrate deprivation and toxicity stresses in a bioreactor mimicking anoxic brackish coastal sediment conditions.</title>
        <authorList>
            <person name="Martins P.D."/>
            <person name="Echeveste M.J."/>
            <person name="Arshad A."/>
            <person name="Kurth J."/>
            <person name="Ouboter H."/>
            <person name="Jetten M.S.M."/>
            <person name="Welte C.U."/>
        </authorList>
    </citation>
    <scope>NUCLEOTIDE SEQUENCE [LARGE SCALE GENOMIC DNA]</scope>
    <source>
        <strain evidence="11">MAG_38</strain>
    </source>
</reference>
<dbReference type="CDD" id="cd18552">
    <property type="entry name" value="ABC_6TM_MsbA_like"/>
    <property type="match status" value="1"/>
</dbReference>
<dbReference type="InterPro" id="IPR017871">
    <property type="entry name" value="ABC_transporter-like_CS"/>
</dbReference>
<dbReference type="PROSITE" id="PS00211">
    <property type="entry name" value="ABC_TRANSPORTER_1"/>
    <property type="match status" value="1"/>
</dbReference>
<dbReference type="GO" id="GO:0005886">
    <property type="term" value="C:plasma membrane"/>
    <property type="evidence" value="ECO:0007669"/>
    <property type="project" value="UniProtKB-SubCell"/>
</dbReference>
<name>A0AAJ1EJG7_9BACT</name>
<comment type="subcellular location">
    <subcellularLocation>
        <location evidence="1">Cell membrane</location>
        <topology evidence="1">Multi-pass membrane protein</topology>
    </subcellularLocation>
</comment>
<dbReference type="FunFam" id="3.40.50.300:FF:000287">
    <property type="entry name" value="Multidrug ABC transporter ATP-binding protein"/>
    <property type="match status" value="1"/>
</dbReference>
<dbReference type="GO" id="GO:0140359">
    <property type="term" value="F:ABC-type transporter activity"/>
    <property type="evidence" value="ECO:0007669"/>
    <property type="project" value="InterPro"/>
</dbReference>
<dbReference type="InterPro" id="IPR003439">
    <property type="entry name" value="ABC_transporter-like_ATP-bd"/>
</dbReference>
<dbReference type="Pfam" id="PF00005">
    <property type="entry name" value="ABC_tran"/>
    <property type="match status" value="1"/>
</dbReference>
<feature type="transmembrane region" description="Helical" evidence="8">
    <location>
        <begin position="178"/>
        <end position="208"/>
    </location>
</feature>
<evidence type="ECO:0000256" key="2">
    <source>
        <dbReference type="ARBA" id="ARBA00022448"/>
    </source>
</evidence>
<keyword evidence="6 8" id="KW-1133">Transmembrane helix</keyword>
<gene>
    <name evidence="11" type="ORF">K8G79_00490</name>
</gene>
<keyword evidence="3 8" id="KW-0812">Transmembrane</keyword>
<dbReference type="PROSITE" id="PS50893">
    <property type="entry name" value="ABC_TRANSPORTER_2"/>
    <property type="match status" value="1"/>
</dbReference>
<keyword evidence="5 11" id="KW-0067">ATP-binding</keyword>
<keyword evidence="4" id="KW-0547">Nucleotide-binding</keyword>
<dbReference type="PROSITE" id="PS50929">
    <property type="entry name" value="ABC_TM1F"/>
    <property type="match status" value="1"/>
</dbReference>
<protein>
    <submittedName>
        <fullName evidence="11">ABC transporter ATP-binding protein/permease</fullName>
    </submittedName>
</protein>
<sequence length="608" mass="66908">MQTPLQQFCRLLRYASPYRARIVFAVACLLLAAILNAVSIGSLQPIFDGLFSPEGGGSGISLPGPIQALLGDRLDALQRSLQAHRISILTFIGGALFLVFLAKGALTYIQQLQMRYVAEGVQRDIRNDLYAHLHRLSISFFNRRSTGEIMSRLSSDVETLGEASTELFRNALKEPLNIVALIAVLFLIKWQLALLSLLVLPVAILPIVKFGVKIRRRGTQVQERRAALNTILHETVSGIRIVKAFSMEEYEKRRYREASDRLFGALMRITRVDALTSPVLEILGSVGIVVAIWVGGYLVFSKSLTPGAFMAFLGALASLYQPVKRISQINNTIQRGMAGVARVFELMDQRPDVVELPAAGILPRMQEAVQFHDVSFAYEPGRTVLHGVSFGAKLGEIVAIVGGSGAGKTTLLNLLPRFYDPMGGVITIDGIDIGSVTFQSLREQMGIVTQDTILFDDTIFNNIAYGRREVASSLVVEAARTANAEEFIDALPARYETRIGERGVRLSGGEKQRIAIARAILKNPPILILDEATSALDAESERLVQEALDRLMRNRTTFVIAHRLSTVIRADKILVLDGGYCVEQGTHQELMARGGVYCRLYNTQLARA</sequence>
<evidence type="ECO:0000256" key="7">
    <source>
        <dbReference type="ARBA" id="ARBA00023136"/>
    </source>
</evidence>
<evidence type="ECO:0000259" key="9">
    <source>
        <dbReference type="PROSITE" id="PS50893"/>
    </source>
</evidence>
<feature type="domain" description="ABC transmembrane type-1" evidence="10">
    <location>
        <begin position="23"/>
        <end position="335"/>
    </location>
</feature>
<comment type="caution">
    <text evidence="11">The sequence shown here is derived from an EMBL/GenBank/DDBJ whole genome shotgun (WGS) entry which is preliminary data.</text>
</comment>
<feature type="domain" description="ABC transporter" evidence="9">
    <location>
        <begin position="369"/>
        <end position="603"/>
    </location>
</feature>
<proteinExistence type="predicted"/>
<keyword evidence="7 8" id="KW-0472">Membrane</keyword>
<feature type="transmembrane region" description="Helical" evidence="8">
    <location>
        <begin position="278"/>
        <end position="300"/>
    </location>
</feature>
<dbReference type="InterPro" id="IPR003593">
    <property type="entry name" value="AAA+_ATPase"/>
</dbReference>
<keyword evidence="2" id="KW-0813">Transport</keyword>
<dbReference type="Proteomes" id="UP001197609">
    <property type="component" value="Unassembled WGS sequence"/>
</dbReference>
<dbReference type="PANTHER" id="PTHR24221:SF654">
    <property type="entry name" value="ATP-BINDING CASSETTE SUB-FAMILY B MEMBER 6"/>
    <property type="match status" value="1"/>
</dbReference>
<dbReference type="GO" id="GO:0005524">
    <property type="term" value="F:ATP binding"/>
    <property type="evidence" value="ECO:0007669"/>
    <property type="project" value="UniProtKB-KW"/>
</dbReference>
<evidence type="ECO:0000313" key="12">
    <source>
        <dbReference type="Proteomes" id="UP001197609"/>
    </source>
</evidence>
<dbReference type="InterPro" id="IPR039421">
    <property type="entry name" value="Type_1_exporter"/>
</dbReference>
<evidence type="ECO:0000256" key="1">
    <source>
        <dbReference type="ARBA" id="ARBA00004651"/>
    </source>
</evidence>
<evidence type="ECO:0000256" key="6">
    <source>
        <dbReference type="ARBA" id="ARBA00022989"/>
    </source>
</evidence>
<dbReference type="AlphaFoldDB" id="A0AAJ1EJG7"/>
<dbReference type="SUPFAM" id="SSF52540">
    <property type="entry name" value="P-loop containing nucleoside triphosphate hydrolases"/>
    <property type="match status" value="1"/>
</dbReference>